<dbReference type="InterPro" id="IPR008327">
    <property type="entry name" value="Sig_transdc_resp-reg_antiterm"/>
</dbReference>
<dbReference type="InterPro" id="IPR005561">
    <property type="entry name" value="ANTAR"/>
</dbReference>
<evidence type="ECO:0000259" key="8">
    <source>
        <dbReference type="PROSITE" id="PS50110"/>
    </source>
</evidence>
<evidence type="ECO:0000256" key="1">
    <source>
        <dbReference type="ARBA" id="ARBA00022553"/>
    </source>
</evidence>
<dbReference type="Proteomes" id="UP000004200">
    <property type="component" value="Unassembled WGS sequence"/>
</dbReference>
<dbReference type="EMBL" id="AFWT01000014">
    <property type="protein sequence ID" value="EGV31138.1"/>
    <property type="molecule type" value="Genomic_DNA"/>
</dbReference>
<dbReference type="Gene3D" id="3.40.50.2300">
    <property type="match status" value="1"/>
</dbReference>
<dbReference type="GO" id="GO:0000976">
    <property type="term" value="F:transcription cis-regulatory region binding"/>
    <property type="evidence" value="ECO:0007669"/>
    <property type="project" value="TreeGrafter"/>
</dbReference>
<evidence type="ECO:0000256" key="7">
    <source>
        <dbReference type="SAM" id="MobiDB-lite"/>
    </source>
</evidence>
<keyword evidence="11" id="KW-1185">Reference proteome</keyword>
<dbReference type="InterPro" id="IPR036388">
    <property type="entry name" value="WH-like_DNA-bd_sf"/>
</dbReference>
<evidence type="ECO:0000259" key="9">
    <source>
        <dbReference type="PROSITE" id="PS50921"/>
    </source>
</evidence>
<dbReference type="GO" id="GO:0003723">
    <property type="term" value="F:RNA binding"/>
    <property type="evidence" value="ECO:0007669"/>
    <property type="project" value="InterPro"/>
</dbReference>
<evidence type="ECO:0000313" key="11">
    <source>
        <dbReference type="Proteomes" id="UP000004200"/>
    </source>
</evidence>
<evidence type="ECO:0000256" key="2">
    <source>
        <dbReference type="ARBA" id="ARBA00023012"/>
    </source>
</evidence>
<evidence type="ECO:0000256" key="5">
    <source>
        <dbReference type="ARBA" id="ARBA00023163"/>
    </source>
</evidence>
<dbReference type="GO" id="GO:0006355">
    <property type="term" value="P:regulation of DNA-templated transcription"/>
    <property type="evidence" value="ECO:0007669"/>
    <property type="project" value="TreeGrafter"/>
</dbReference>
<proteinExistence type="predicted"/>
<name>G2E1T0_9GAMM</name>
<dbReference type="InterPro" id="IPR011006">
    <property type="entry name" value="CheY-like_superfamily"/>
</dbReference>
<dbReference type="STRING" id="765913.ThidrDRAFT_2243"/>
<reference evidence="10 11" key="1">
    <citation type="submission" date="2011-06" db="EMBL/GenBank/DDBJ databases">
        <title>The draft genome of Thiorhodococcus drewsii AZ1.</title>
        <authorList>
            <consortium name="US DOE Joint Genome Institute (JGI-PGF)"/>
            <person name="Lucas S."/>
            <person name="Han J."/>
            <person name="Lapidus A."/>
            <person name="Cheng J.-F."/>
            <person name="Goodwin L."/>
            <person name="Pitluck S."/>
            <person name="Peters L."/>
            <person name="Land M.L."/>
            <person name="Hauser L."/>
            <person name="Vogl K."/>
            <person name="Liu Z."/>
            <person name="Imhoff J."/>
            <person name="Thiel V."/>
            <person name="Frigaard N.-U."/>
            <person name="Bryant D.A."/>
            <person name="Woyke T.J."/>
        </authorList>
    </citation>
    <scope>NUCLEOTIDE SEQUENCE [LARGE SCALE GENOMIC DNA]</scope>
    <source>
        <strain evidence="10 11">AZ1</strain>
    </source>
</reference>
<keyword evidence="4" id="KW-0238">DNA-binding</keyword>
<evidence type="ECO:0000256" key="4">
    <source>
        <dbReference type="ARBA" id="ARBA00023125"/>
    </source>
</evidence>
<comment type="caution">
    <text evidence="10">The sequence shown here is derived from an EMBL/GenBank/DDBJ whole genome shotgun (WGS) entry which is preliminary data.</text>
</comment>
<dbReference type="SUPFAM" id="SSF52172">
    <property type="entry name" value="CheY-like"/>
    <property type="match status" value="1"/>
</dbReference>
<sequence>MNRTFGEQCDMQTSTLLLVDDDEVVLATFGKGLRDAGFVVQLAASGQEALMKARNAPPDLAVLDLRMPGLSGIETAEFLRDMGVPVIFLSAYDDHDSVEQAITRGALGYLIKPIDVARAIPTIKAALERAREIRDLVEQKRRLTNAIDTGSLVNVAVGILMERHRIGRQEAFDSMRERSRKERRKVRDVAGDVLSAWSLVNDLKPLPVKPSSASGGRGRAGKTEIG</sequence>
<dbReference type="PANTHER" id="PTHR48111:SF1">
    <property type="entry name" value="TWO-COMPONENT RESPONSE REGULATOR ORR33"/>
    <property type="match status" value="1"/>
</dbReference>
<dbReference type="InterPro" id="IPR001789">
    <property type="entry name" value="Sig_transdc_resp-reg_receiver"/>
</dbReference>
<dbReference type="PROSITE" id="PS50921">
    <property type="entry name" value="ANTAR"/>
    <property type="match status" value="1"/>
</dbReference>
<dbReference type="GO" id="GO:0032993">
    <property type="term" value="C:protein-DNA complex"/>
    <property type="evidence" value="ECO:0007669"/>
    <property type="project" value="TreeGrafter"/>
</dbReference>
<dbReference type="PROSITE" id="PS50110">
    <property type="entry name" value="RESPONSE_REGULATORY"/>
    <property type="match status" value="1"/>
</dbReference>
<keyword evidence="2" id="KW-0902">Two-component regulatory system</keyword>
<dbReference type="SMART" id="SM01012">
    <property type="entry name" value="ANTAR"/>
    <property type="match status" value="1"/>
</dbReference>
<evidence type="ECO:0000313" key="10">
    <source>
        <dbReference type="EMBL" id="EGV31138.1"/>
    </source>
</evidence>
<evidence type="ECO:0000256" key="3">
    <source>
        <dbReference type="ARBA" id="ARBA00023015"/>
    </source>
</evidence>
<dbReference type="CDD" id="cd00156">
    <property type="entry name" value="REC"/>
    <property type="match status" value="1"/>
</dbReference>
<protein>
    <submittedName>
        <fullName evidence="10">Response regulator receiver and ANTAR domain protein</fullName>
    </submittedName>
</protein>
<dbReference type="Pfam" id="PF00072">
    <property type="entry name" value="Response_reg"/>
    <property type="match status" value="1"/>
</dbReference>
<feature type="domain" description="ANTAR" evidence="9">
    <location>
        <begin position="133"/>
        <end position="194"/>
    </location>
</feature>
<keyword evidence="5" id="KW-0804">Transcription</keyword>
<feature type="domain" description="Response regulatory" evidence="8">
    <location>
        <begin position="15"/>
        <end position="127"/>
    </location>
</feature>
<feature type="region of interest" description="Disordered" evidence="7">
    <location>
        <begin position="205"/>
        <end position="226"/>
    </location>
</feature>
<evidence type="ECO:0000256" key="6">
    <source>
        <dbReference type="PROSITE-ProRule" id="PRU00169"/>
    </source>
</evidence>
<dbReference type="PANTHER" id="PTHR48111">
    <property type="entry name" value="REGULATOR OF RPOS"/>
    <property type="match status" value="1"/>
</dbReference>
<dbReference type="AlphaFoldDB" id="G2E1T0"/>
<organism evidence="10 11">
    <name type="scientific">Thiorhodococcus drewsii AZ1</name>
    <dbReference type="NCBI Taxonomy" id="765913"/>
    <lineage>
        <taxon>Bacteria</taxon>
        <taxon>Pseudomonadati</taxon>
        <taxon>Pseudomonadota</taxon>
        <taxon>Gammaproteobacteria</taxon>
        <taxon>Chromatiales</taxon>
        <taxon>Chromatiaceae</taxon>
        <taxon>Thiorhodococcus</taxon>
    </lineage>
</organism>
<dbReference type="Pfam" id="PF03861">
    <property type="entry name" value="ANTAR"/>
    <property type="match status" value="1"/>
</dbReference>
<dbReference type="SMART" id="SM00448">
    <property type="entry name" value="REC"/>
    <property type="match status" value="1"/>
</dbReference>
<dbReference type="eggNOG" id="COG2204">
    <property type="taxonomic scope" value="Bacteria"/>
</dbReference>
<keyword evidence="1 6" id="KW-0597">Phosphoprotein</keyword>
<gene>
    <name evidence="10" type="ORF">ThidrDRAFT_2243</name>
</gene>
<feature type="modified residue" description="4-aspartylphosphate" evidence="6">
    <location>
        <position position="64"/>
    </location>
</feature>
<accession>G2E1T0</accession>
<dbReference type="PIRSF" id="PIRSF036382">
    <property type="entry name" value="RR_antiterm"/>
    <property type="match status" value="1"/>
</dbReference>
<keyword evidence="3" id="KW-0805">Transcription regulation</keyword>
<dbReference type="GO" id="GO:0000156">
    <property type="term" value="F:phosphorelay response regulator activity"/>
    <property type="evidence" value="ECO:0007669"/>
    <property type="project" value="TreeGrafter"/>
</dbReference>
<dbReference type="InterPro" id="IPR039420">
    <property type="entry name" value="WalR-like"/>
</dbReference>
<dbReference type="GO" id="GO:0005829">
    <property type="term" value="C:cytosol"/>
    <property type="evidence" value="ECO:0007669"/>
    <property type="project" value="TreeGrafter"/>
</dbReference>
<dbReference type="Gene3D" id="1.10.10.10">
    <property type="entry name" value="Winged helix-like DNA-binding domain superfamily/Winged helix DNA-binding domain"/>
    <property type="match status" value="1"/>
</dbReference>